<dbReference type="Proteomes" id="UP000001941">
    <property type="component" value="Chromosome"/>
</dbReference>
<sequence length="1080" mass="122237">MRTKKITSVFTHDMLFGEGHDDHGNMQEDYDLLLHEYFQTIDHPLRTSKYAYMPAKSVEFGKTDQPMINHVRNGIQALIELNKTLLQSGSAHYLPVSKLREVIALFSIHDLHKTIGKDWRDQFDLNEDEVMSFAHAIQADIFAPALTPNDFLSVAVATHPTQGFHGDLSHTFITYKNWVLLADIFASLEMPVVTEGMKKHIAFIDAKKTFFYHTFSESIGLLSNVVHAAVLEWAKQYALFPLLFFEKGVIYLGDKNSRFEFTQASQIEEIYQELKKKIQSSHESLSRPEKLQKYIQVQGSKGLFSVEESFFFYSGIHTVIKAFLAAAVMTSEKDNSGNFEIDTSTPSLTLNKSDLEMQYPPAEVIDVPAHFIKSISVDGNVIPVSDVRIICHGEERKAKKYTLVPDSVFVGEEEIFGLITITGIGLMPSMVGYRSHILSDFGVDTGWDESIIPLARAVSGIRKDVITELIKAGSLPTDDPLLEACRMFQTNDDLTQKMVTYASENRGQDHHSVGGFWNYSYAIARDILDREVNGIAFSQIASIQEKISYLNTLVDEYLSTISSENLEKFESAILYPYKEKLLVWLCENLSINGSMLYGSFENKTNKFKAYCDGTGICRLTNDTPYDKERKTTSKDVSMLKYTFSNRVPIGSSEPSLYVSVPVQIELGLRSIGHGIRKGSDKIYFRLIPDYHFSHTTASIFSQFANYFDGDSGTRVLDLAREFLREDVPSEDSIIELLIAETGRKNICQYAGLGFFYQNSTFDFVFNKKRNGDGEYWFFGSYLALILAYVTGCRVVAGENPICMTSGDEFSEFVLLEAPHVAVKRIFSDRIRLSDLKKTLMTASLIISMGYEIRMDDAAFVRFLQTFRNHPFPGSTLLKQIRRVYEQDKKKGGMGGFVNSARGWRKVDGEIIRSEYPGFIFQAVKLDTFGENPMAVASIHELARLGLSVAIPRNYDPHKVEKLFRESVKAILGKRGSQYPREDYVDAVSGRLLKMIKRAGDDQFSRTPGLYDFSLIVSFAEYFVDHIFYQVASGDPGKLKRAANDLADGFYSATLQLREEYFESRKEAFESEQDLSSEQEN</sequence>
<dbReference type="KEGG" id="mhu:Mhun_1864"/>
<name>Q2FM75_METHJ</name>
<gene>
    <name evidence="1" type="ordered locus">Mhun_1864</name>
</gene>
<dbReference type="AlphaFoldDB" id="Q2FM75"/>
<proteinExistence type="predicted"/>
<dbReference type="EMBL" id="CP000254">
    <property type="protein sequence ID" value="ABD41581.1"/>
    <property type="molecule type" value="Genomic_DNA"/>
</dbReference>
<organism evidence="1 2">
    <name type="scientific">Methanospirillum hungatei JF-1 (strain ATCC 27890 / DSM 864 / NBRC 100397 / JF-1)</name>
    <dbReference type="NCBI Taxonomy" id="323259"/>
    <lineage>
        <taxon>Archaea</taxon>
        <taxon>Methanobacteriati</taxon>
        <taxon>Methanobacteriota</taxon>
        <taxon>Stenosarchaea group</taxon>
        <taxon>Methanomicrobia</taxon>
        <taxon>Methanomicrobiales</taxon>
        <taxon>Methanospirillaceae</taxon>
        <taxon>Methanospirillum</taxon>
    </lineage>
</organism>
<dbReference type="HOGENOM" id="CLU_288971_0_0_2"/>
<evidence type="ECO:0000313" key="1">
    <source>
        <dbReference type="EMBL" id="ABD41581.1"/>
    </source>
</evidence>
<reference evidence="2" key="1">
    <citation type="journal article" date="2016" name="Stand. Genomic Sci.">
        <title>Complete genome sequence of Methanospirillum hungatei type strain JF1.</title>
        <authorList>
            <person name="Gunsalus R.P."/>
            <person name="Cook L.E."/>
            <person name="Crable B."/>
            <person name="Rohlin L."/>
            <person name="McDonald E."/>
            <person name="Mouttaki H."/>
            <person name="Sieber J.R."/>
            <person name="Poweleit N."/>
            <person name="Zhou H."/>
            <person name="Lapidus A.L."/>
            <person name="Daligault H.E."/>
            <person name="Land M."/>
            <person name="Gilna P."/>
            <person name="Ivanova N."/>
            <person name="Kyrpides N."/>
            <person name="Culley D.E."/>
            <person name="McInerney M.J."/>
        </authorList>
    </citation>
    <scope>NUCLEOTIDE SEQUENCE [LARGE SCALE GENOMIC DNA]</scope>
    <source>
        <strain evidence="2">ATCC 27890 / DSM 864 / NBRC 100397 / JF-1</strain>
    </source>
</reference>
<dbReference type="EnsemblBacteria" id="ABD41581">
    <property type="protein sequence ID" value="ABD41581"/>
    <property type="gene ID" value="Mhun_1864"/>
</dbReference>
<protein>
    <submittedName>
        <fullName evidence="1">CRISPR-associated protein Csc3</fullName>
    </submittedName>
</protein>
<dbReference type="GeneID" id="3922658"/>
<dbReference type="InParanoid" id="Q2FM75"/>
<dbReference type="eggNOG" id="arCOG06925">
    <property type="taxonomic scope" value="Archaea"/>
</dbReference>
<dbReference type="InterPro" id="IPR017589">
    <property type="entry name" value="CRISPR-assoc_prot_Cas10d/Csc3"/>
</dbReference>
<keyword evidence="2" id="KW-1185">Reference proteome</keyword>
<dbReference type="RefSeq" id="WP_011448845.1">
    <property type="nucleotide sequence ID" value="NC_007796.1"/>
</dbReference>
<dbReference type="NCBIfam" id="TIGR03174">
    <property type="entry name" value="cas_Csc3"/>
    <property type="match status" value="1"/>
</dbReference>
<accession>Q2FM75</accession>
<dbReference type="OrthoDB" id="258401at2157"/>
<dbReference type="STRING" id="323259.Mhun_1864"/>
<dbReference type="CDD" id="cd09712">
    <property type="entry name" value="Cas10d_I-D"/>
    <property type="match status" value="1"/>
</dbReference>
<evidence type="ECO:0000313" key="2">
    <source>
        <dbReference type="Proteomes" id="UP000001941"/>
    </source>
</evidence>